<sequence>MTTVGNVEVAGDDVQNAIGNTVSGDLVMNQIRYVRGRPSMILSEEEIAERVAEYVPVRNHDEVVKGLRGRGAVALAGPPGSGVSTTALGALRELNPAMAVRMLSTGEDDVAESTSAGPCGYLVRGRDEDPSRLRSCWAKVRSSNGFMVVIGTESELAPFADSLPLVRIRPPAAEEVYRRRLECRGLGGTHWPDWPQAAELLKDASPADGARLADIVRAVEASGGDEREVERTYRGWSEHLEEWFAQHPELQDQALMIAAAVVTPTDEASVYGAAFLLARELEVPMAGGGLTWRPSSALVDLLELSGDADRLFFQRRGYADAVLRRIWKDYPLARLNVLAWLGGLPTDSRIVLEDVLRLKVAERFADLAAEDGSAGKLLQTVARWAGPPHGEADLAYTALARTCLHPVVGGRVRAELYEWSREEHLPQTLKLVIVQVCQVLGQTYPEIALMRLRNLGSLGADQVRDEVVEAARGLAGVYYHEVLQAAARWCADAVRRPGGRDDTRLADVATRVLVALAAPELLRLAGSRDTAAPSFDDALGVLSTVLAALGRLGTSGDDELRSLTHHMMVELAVHHRAAVINEVLLWSRNADGLSYEEAKQRSLFATAVFLTLARERDREGRAAVLTTPGAIRPEQSEPAWCVALNVEVTSSDGFEDFKKTVEVWLDTAVVRADLRPGIVSVLATAVGNDPMRSRYLVTIVRGWALGDGTERRPVKEDVLTRVLLPRPARWALAAWVKTRRAITGT</sequence>
<keyword evidence="2" id="KW-1185">Reference proteome</keyword>
<dbReference type="AlphaFoldDB" id="A0A7D3VQ10"/>
<accession>A0A7D3VQ10</accession>
<dbReference type="RefSeq" id="WP_173094522.1">
    <property type="nucleotide sequence ID" value="NZ_CP053892.1"/>
</dbReference>
<protein>
    <submittedName>
        <fullName evidence="1">Uncharacterized protein</fullName>
    </submittedName>
</protein>
<organism evidence="1 2">
    <name type="scientific">Actinomadura verrucosospora</name>
    <dbReference type="NCBI Taxonomy" id="46165"/>
    <lineage>
        <taxon>Bacteria</taxon>
        <taxon>Bacillati</taxon>
        <taxon>Actinomycetota</taxon>
        <taxon>Actinomycetes</taxon>
        <taxon>Streptosporangiales</taxon>
        <taxon>Thermomonosporaceae</taxon>
        <taxon>Actinomadura</taxon>
    </lineage>
</organism>
<proteinExistence type="predicted"/>
<gene>
    <name evidence="1" type="ORF">ACTIVE_1671</name>
</gene>
<name>A0A7D3VQ10_ACTVE</name>
<evidence type="ECO:0000313" key="1">
    <source>
        <dbReference type="EMBL" id="QKG20035.1"/>
    </source>
</evidence>
<evidence type="ECO:0000313" key="2">
    <source>
        <dbReference type="Proteomes" id="UP000501240"/>
    </source>
</evidence>
<dbReference type="EMBL" id="CP053892">
    <property type="protein sequence ID" value="QKG20035.1"/>
    <property type="molecule type" value="Genomic_DNA"/>
</dbReference>
<dbReference type="Proteomes" id="UP000501240">
    <property type="component" value="Chromosome"/>
</dbReference>
<reference evidence="1 2" key="1">
    <citation type="submission" date="2020-05" db="EMBL/GenBank/DDBJ databases">
        <title>Actinomadura verrucosospora NRRL-B18236 (PFL_A860) Genome sequencing and assembly.</title>
        <authorList>
            <person name="Samborskyy M."/>
        </authorList>
    </citation>
    <scope>NUCLEOTIDE SEQUENCE [LARGE SCALE GENOMIC DNA]</scope>
    <source>
        <strain evidence="1 2">NRRL:B18236</strain>
    </source>
</reference>